<protein>
    <submittedName>
        <fullName evidence="1">9264_t:CDS:1</fullName>
    </submittedName>
</protein>
<sequence length="244" mass="27544">MSQPISATASGNISDLLKQLPIKQNINSQAQSVIPPEIRTTIETTQLEPSPINQEYIAIRDVDIQIHNLPLETILIGSDEITTEIIVDLLNTAMKTRQKENLCWYCYTKAYENRVIYIKSTNNIDDQSARTLVYNEIRLLLPGISDVNLRKRTFKAKKVYTLFEGIGIDMIRQITYSANAISSLTDIQIQNIINRFREKTTSINDTINCQEVIGVPKKNAHMSDLSSSNDSSTELAQSKLPEIK</sequence>
<feature type="non-terminal residue" evidence="1">
    <location>
        <position position="244"/>
    </location>
</feature>
<gene>
    <name evidence="1" type="ORF">ACOLOM_LOCUS10535</name>
</gene>
<keyword evidence="2" id="KW-1185">Reference proteome</keyword>
<accession>A0ACA9PGS4</accession>
<evidence type="ECO:0000313" key="2">
    <source>
        <dbReference type="Proteomes" id="UP000789525"/>
    </source>
</evidence>
<dbReference type="EMBL" id="CAJVPT010034460">
    <property type="protein sequence ID" value="CAG8708038.1"/>
    <property type="molecule type" value="Genomic_DNA"/>
</dbReference>
<comment type="caution">
    <text evidence="1">The sequence shown here is derived from an EMBL/GenBank/DDBJ whole genome shotgun (WGS) entry which is preliminary data.</text>
</comment>
<proteinExistence type="predicted"/>
<organism evidence="1 2">
    <name type="scientific">Acaulospora colombiana</name>
    <dbReference type="NCBI Taxonomy" id="27376"/>
    <lineage>
        <taxon>Eukaryota</taxon>
        <taxon>Fungi</taxon>
        <taxon>Fungi incertae sedis</taxon>
        <taxon>Mucoromycota</taxon>
        <taxon>Glomeromycotina</taxon>
        <taxon>Glomeromycetes</taxon>
        <taxon>Diversisporales</taxon>
        <taxon>Acaulosporaceae</taxon>
        <taxon>Acaulospora</taxon>
    </lineage>
</organism>
<name>A0ACA9PGS4_9GLOM</name>
<reference evidence="1" key="1">
    <citation type="submission" date="2021-06" db="EMBL/GenBank/DDBJ databases">
        <authorList>
            <person name="Kallberg Y."/>
            <person name="Tangrot J."/>
            <person name="Rosling A."/>
        </authorList>
    </citation>
    <scope>NUCLEOTIDE SEQUENCE</scope>
    <source>
        <strain evidence="1">CL356</strain>
    </source>
</reference>
<dbReference type="Proteomes" id="UP000789525">
    <property type="component" value="Unassembled WGS sequence"/>
</dbReference>
<evidence type="ECO:0000313" key="1">
    <source>
        <dbReference type="EMBL" id="CAG8708038.1"/>
    </source>
</evidence>